<dbReference type="PANTHER" id="PTHR32060">
    <property type="entry name" value="TAIL-SPECIFIC PROTEASE"/>
    <property type="match status" value="1"/>
</dbReference>
<dbReference type="Gene3D" id="2.30.42.10">
    <property type="match status" value="1"/>
</dbReference>
<dbReference type="InterPro" id="IPR004447">
    <property type="entry name" value="Peptidase_S41A"/>
</dbReference>
<evidence type="ECO:0000313" key="9">
    <source>
        <dbReference type="Proteomes" id="UP000823637"/>
    </source>
</evidence>
<evidence type="ECO:0000256" key="6">
    <source>
        <dbReference type="SAM" id="SignalP"/>
    </source>
</evidence>
<dbReference type="GO" id="GO:0006508">
    <property type="term" value="P:proteolysis"/>
    <property type="evidence" value="ECO:0007669"/>
    <property type="project" value="UniProtKB-KW"/>
</dbReference>
<dbReference type="PROSITE" id="PS51257">
    <property type="entry name" value="PROKAR_LIPOPROTEIN"/>
    <property type="match status" value="1"/>
</dbReference>
<dbReference type="PROSITE" id="PS50106">
    <property type="entry name" value="PDZ"/>
    <property type="match status" value="1"/>
</dbReference>
<dbReference type="NCBIfam" id="TIGR00225">
    <property type="entry name" value="prc"/>
    <property type="match status" value="1"/>
</dbReference>
<keyword evidence="6" id="KW-0732">Signal</keyword>
<keyword evidence="3 5" id="KW-0378">Hydrolase</keyword>
<evidence type="ECO:0000256" key="5">
    <source>
        <dbReference type="RuleBase" id="RU004404"/>
    </source>
</evidence>
<dbReference type="InterPro" id="IPR005151">
    <property type="entry name" value="Tail-specific_protease"/>
</dbReference>
<sequence length="547" mass="61237">MKRIILIIAAVFYSCCHIWASDNEDRTFNVAKNLDIFNTLFKQLTLHYVDTVNAEKVITAGINGMLRSIDPYTIYIPDESEKDFKFMTTGEYGGIGAIISYREDYVIINEPYENMPAHKSGLLPGDKIAFIDGENMKGKMPADVSEKLKGTPGTEVEVKILRGDNKKPMKFDIVRENIYMNPVYYYGMMNDSIGYIQLSNFTDGCSDEVKKAFLDLRSQGMKSLILDLAANPGGLLGEAVDIVNMFVPKGETVVTTKGRGNKTLSIYKTPSQPVDTEIPLVIIVDSGSASASEIVAGALQDMDRAVIVGERTFGKGLVQGTYPVAFNGQLKVTTAKYYIPSGRCIQAIKYSGNDSEPPVEVPDSLTSEFKTAGGRIVRDGRGITPDVEVEPKAGHAISFNLYADNLLFDFANEYYHNNPVAVPMEEFAISDSVYDEFMKFVKEKDFKYELPTQSAFEKLVQSAKDDEIYENNKDLFDTLQAAITPDVQKELELYKDEISHLLLIEISKYYYFQRGKMYMSLKKDEMLGPAMDILKNPARYKEVLNSD</sequence>
<evidence type="ECO:0000313" key="8">
    <source>
        <dbReference type="EMBL" id="MBO8447223.1"/>
    </source>
</evidence>
<evidence type="ECO:0000256" key="2">
    <source>
        <dbReference type="ARBA" id="ARBA00022670"/>
    </source>
</evidence>
<evidence type="ECO:0000256" key="3">
    <source>
        <dbReference type="ARBA" id="ARBA00022801"/>
    </source>
</evidence>
<dbReference type="PANTHER" id="PTHR32060:SF30">
    <property type="entry name" value="CARBOXY-TERMINAL PROCESSING PROTEASE CTPA"/>
    <property type="match status" value="1"/>
</dbReference>
<dbReference type="InterPro" id="IPR029045">
    <property type="entry name" value="ClpP/crotonase-like_dom_sf"/>
</dbReference>
<dbReference type="Pfam" id="PF17820">
    <property type="entry name" value="PDZ_6"/>
    <property type="match status" value="1"/>
</dbReference>
<gene>
    <name evidence="8" type="ORF">IAC32_05720</name>
</gene>
<feature type="domain" description="PDZ" evidence="7">
    <location>
        <begin position="73"/>
        <end position="153"/>
    </location>
</feature>
<dbReference type="SUPFAM" id="SSF52096">
    <property type="entry name" value="ClpP/crotonase"/>
    <property type="match status" value="1"/>
</dbReference>
<evidence type="ECO:0000256" key="1">
    <source>
        <dbReference type="ARBA" id="ARBA00009179"/>
    </source>
</evidence>
<dbReference type="EMBL" id="JADIMR010000087">
    <property type="protein sequence ID" value="MBO8447223.1"/>
    <property type="molecule type" value="Genomic_DNA"/>
</dbReference>
<dbReference type="CDD" id="cd07560">
    <property type="entry name" value="Peptidase_S41_CPP"/>
    <property type="match status" value="1"/>
</dbReference>
<comment type="caution">
    <text evidence="8">The sequence shown here is derived from an EMBL/GenBank/DDBJ whole genome shotgun (WGS) entry which is preliminary data.</text>
</comment>
<name>A0A9D9EGQ0_9BACT</name>
<dbReference type="SUPFAM" id="SSF50156">
    <property type="entry name" value="PDZ domain-like"/>
    <property type="match status" value="1"/>
</dbReference>
<feature type="signal peptide" evidence="6">
    <location>
        <begin position="1"/>
        <end position="20"/>
    </location>
</feature>
<dbReference type="Pfam" id="PF03572">
    <property type="entry name" value="Peptidase_S41"/>
    <property type="match status" value="1"/>
</dbReference>
<accession>A0A9D9EGQ0</accession>
<dbReference type="InterPro" id="IPR041489">
    <property type="entry name" value="PDZ_6"/>
</dbReference>
<protein>
    <submittedName>
        <fullName evidence="8">S41 family peptidase</fullName>
    </submittedName>
</protein>
<dbReference type="InterPro" id="IPR001478">
    <property type="entry name" value="PDZ"/>
</dbReference>
<evidence type="ECO:0000259" key="7">
    <source>
        <dbReference type="PROSITE" id="PS50106"/>
    </source>
</evidence>
<dbReference type="CDD" id="cd06782">
    <property type="entry name" value="cpPDZ_CPP-like"/>
    <property type="match status" value="1"/>
</dbReference>
<dbReference type="InterPro" id="IPR036034">
    <property type="entry name" value="PDZ_sf"/>
</dbReference>
<evidence type="ECO:0000256" key="4">
    <source>
        <dbReference type="ARBA" id="ARBA00022825"/>
    </source>
</evidence>
<dbReference type="AlphaFoldDB" id="A0A9D9EGQ0"/>
<comment type="similarity">
    <text evidence="1 5">Belongs to the peptidase S41A family.</text>
</comment>
<dbReference type="SMART" id="SM00245">
    <property type="entry name" value="TSPc"/>
    <property type="match status" value="1"/>
</dbReference>
<proteinExistence type="inferred from homology"/>
<keyword evidence="4 5" id="KW-0720">Serine protease</keyword>
<dbReference type="Gene3D" id="3.90.226.10">
    <property type="entry name" value="2-enoyl-CoA Hydratase, Chain A, domain 1"/>
    <property type="match status" value="1"/>
</dbReference>
<reference evidence="8" key="1">
    <citation type="submission" date="2020-10" db="EMBL/GenBank/DDBJ databases">
        <authorList>
            <person name="Gilroy R."/>
        </authorList>
    </citation>
    <scope>NUCLEOTIDE SEQUENCE</scope>
    <source>
        <strain evidence="8">D3-1215</strain>
    </source>
</reference>
<dbReference type="Gene3D" id="3.30.750.44">
    <property type="match status" value="1"/>
</dbReference>
<feature type="chain" id="PRO_5039667634" evidence="6">
    <location>
        <begin position="21"/>
        <end position="547"/>
    </location>
</feature>
<dbReference type="GO" id="GO:0008236">
    <property type="term" value="F:serine-type peptidase activity"/>
    <property type="evidence" value="ECO:0007669"/>
    <property type="project" value="UniProtKB-KW"/>
</dbReference>
<dbReference type="SMART" id="SM00228">
    <property type="entry name" value="PDZ"/>
    <property type="match status" value="1"/>
</dbReference>
<reference evidence="8" key="2">
    <citation type="journal article" date="2021" name="PeerJ">
        <title>Extensive microbial diversity within the chicken gut microbiome revealed by metagenomics and culture.</title>
        <authorList>
            <person name="Gilroy R."/>
            <person name="Ravi A."/>
            <person name="Getino M."/>
            <person name="Pursley I."/>
            <person name="Horton D.L."/>
            <person name="Alikhan N.F."/>
            <person name="Baker D."/>
            <person name="Gharbi K."/>
            <person name="Hall N."/>
            <person name="Watson M."/>
            <person name="Adriaenssens E.M."/>
            <person name="Foster-Nyarko E."/>
            <person name="Jarju S."/>
            <person name="Secka A."/>
            <person name="Antonio M."/>
            <person name="Oren A."/>
            <person name="Chaudhuri R.R."/>
            <person name="La Ragione R."/>
            <person name="Hildebrand F."/>
            <person name="Pallen M.J."/>
        </authorList>
    </citation>
    <scope>NUCLEOTIDE SEQUENCE</scope>
    <source>
        <strain evidence="8">D3-1215</strain>
    </source>
</reference>
<dbReference type="GO" id="GO:0030288">
    <property type="term" value="C:outer membrane-bounded periplasmic space"/>
    <property type="evidence" value="ECO:0007669"/>
    <property type="project" value="TreeGrafter"/>
</dbReference>
<keyword evidence="2 5" id="KW-0645">Protease</keyword>
<dbReference type="GO" id="GO:0007165">
    <property type="term" value="P:signal transduction"/>
    <property type="evidence" value="ECO:0007669"/>
    <property type="project" value="TreeGrafter"/>
</dbReference>
<dbReference type="GO" id="GO:0004175">
    <property type="term" value="F:endopeptidase activity"/>
    <property type="evidence" value="ECO:0007669"/>
    <property type="project" value="TreeGrafter"/>
</dbReference>
<dbReference type="Proteomes" id="UP000823637">
    <property type="component" value="Unassembled WGS sequence"/>
</dbReference>
<organism evidence="8 9">
    <name type="scientific">Candidatus Enterocola intestinipullorum</name>
    <dbReference type="NCBI Taxonomy" id="2840783"/>
    <lineage>
        <taxon>Bacteria</taxon>
        <taxon>Pseudomonadati</taxon>
        <taxon>Bacteroidota</taxon>
        <taxon>Bacteroidia</taxon>
        <taxon>Bacteroidales</taxon>
        <taxon>Candidatus Enterocola</taxon>
    </lineage>
</organism>